<organism evidence="1 2">
    <name type="scientific">Lipomyces kononenkoae</name>
    <name type="common">Yeast</name>
    <dbReference type="NCBI Taxonomy" id="34357"/>
    <lineage>
        <taxon>Eukaryota</taxon>
        <taxon>Fungi</taxon>
        <taxon>Dikarya</taxon>
        <taxon>Ascomycota</taxon>
        <taxon>Saccharomycotina</taxon>
        <taxon>Lipomycetes</taxon>
        <taxon>Lipomycetales</taxon>
        <taxon>Lipomycetaceae</taxon>
        <taxon>Lipomyces</taxon>
    </lineage>
</organism>
<accession>A0ACC3SUI3</accession>
<comment type="caution">
    <text evidence="1">The sequence shown here is derived from an EMBL/GenBank/DDBJ whole genome shotgun (WGS) entry which is preliminary data.</text>
</comment>
<protein>
    <submittedName>
        <fullName evidence="1">Uncharacterized protein</fullName>
    </submittedName>
</protein>
<evidence type="ECO:0000313" key="2">
    <source>
        <dbReference type="Proteomes" id="UP001433508"/>
    </source>
</evidence>
<gene>
    <name evidence="1" type="ORF">V1525DRAFT_275798</name>
</gene>
<dbReference type="EMBL" id="MU971423">
    <property type="protein sequence ID" value="KAK9235277.1"/>
    <property type="molecule type" value="Genomic_DNA"/>
</dbReference>
<name>A0ACC3SUI3_LIPKO</name>
<proteinExistence type="predicted"/>
<keyword evidence="2" id="KW-1185">Reference proteome</keyword>
<dbReference type="Proteomes" id="UP001433508">
    <property type="component" value="Unassembled WGS sequence"/>
</dbReference>
<evidence type="ECO:0000313" key="1">
    <source>
        <dbReference type="EMBL" id="KAK9235277.1"/>
    </source>
</evidence>
<reference evidence="2" key="1">
    <citation type="journal article" date="2024" name="Front. Bioeng. Biotechnol.">
        <title>Genome-scale model development and genomic sequencing of the oleaginous clade Lipomyces.</title>
        <authorList>
            <person name="Czajka J.J."/>
            <person name="Han Y."/>
            <person name="Kim J."/>
            <person name="Mondo S.J."/>
            <person name="Hofstad B.A."/>
            <person name="Robles A."/>
            <person name="Haridas S."/>
            <person name="Riley R."/>
            <person name="LaButti K."/>
            <person name="Pangilinan J."/>
            <person name="Andreopoulos W."/>
            <person name="Lipzen A."/>
            <person name="Yan J."/>
            <person name="Wang M."/>
            <person name="Ng V."/>
            <person name="Grigoriev I.V."/>
            <person name="Spatafora J.W."/>
            <person name="Magnuson J.K."/>
            <person name="Baker S.E."/>
            <person name="Pomraning K.R."/>
        </authorList>
    </citation>
    <scope>NUCLEOTIDE SEQUENCE [LARGE SCALE GENOMIC DNA]</scope>
    <source>
        <strain evidence="2">CBS 7786</strain>
    </source>
</reference>
<sequence length="469" mass="51267">MTYTVTTFLTVLVTTFEWLQYGHLVRSCLQTPQPYTDCLQVFPGYGIPQYYDLQNWNVTDPQTDCYLYTCSDFYGWQRANFTVLKPALLNATAATLIHACNANSTCRNLYKATVHPDSQITAMLESNLDAIISQVPKSGNYRLIPNNYVANALSFYTSMPSSYTEVMGFHNWQTAAYKNYTITSLGYQYAYALQLVLSGGASRFESLINMIAFYSYDVNTETLHGNGQLTYKRRKRAGNWQQERDEALRSIGFRDKIADLKALSELRGSDRDIAKSMNYNVYFRNNIKPGAMAYKLVERQCDGISPITEGISLTNAINEMCDIAQVATSFYSLTKIGLPSNTFSSIVGALANQQYNTIEGSISITAALCRLTGPTANCFPSVTVFNTVSLSDLNTALGLALATFSTAAAFTTGAGEAVAAANLGVTVGCAINGWVHDNLVNVNLCCAKSCNGPTCQAAKISCNVAGTPC</sequence>